<proteinExistence type="predicted"/>
<dbReference type="Pfam" id="PF22554">
    <property type="entry name" value="Chap-C"/>
    <property type="match status" value="1"/>
</dbReference>
<evidence type="ECO:0000259" key="1">
    <source>
        <dbReference type="Pfam" id="PF22554"/>
    </source>
</evidence>
<dbReference type="InterPro" id="IPR054342">
    <property type="entry name" value="TY-Chap_C"/>
</dbReference>
<dbReference type="EMBL" id="CP001802">
    <property type="protein sequence ID" value="ACY23081.1"/>
    <property type="molecule type" value="Genomic_DNA"/>
</dbReference>
<dbReference type="eggNOG" id="ENOG50347TU">
    <property type="taxonomic scope" value="Bacteria"/>
</dbReference>
<reference evidence="3" key="1">
    <citation type="submission" date="2009-10" db="EMBL/GenBank/DDBJ databases">
        <title>The complete chromosome of Gordonia bronchialis DSM 43247.</title>
        <authorList>
            <consortium name="US DOE Joint Genome Institute (JGI-PGF)"/>
            <person name="Lucas S."/>
            <person name="Copeland A."/>
            <person name="Lapidus A."/>
            <person name="Glavina del Rio T."/>
            <person name="Dalin E."/>
            <person name="Tice H."/>
            <person name="Bruce D."/>
            <person name="Goodwin L."/>
            <person name="Pitluck S."/>
            <person name="Kyrpides N."/>
            <person name="Mavromatis K."/>
            <person name="Ivanova N."/>
            <person name="Ovchinnikova G."/>
            <person name="Saunders E."/>
            <person name="Brettin T."/>
            <person name="Detter J.C."/>
            <person name="Han C."/>
            <person name="Larimer F."/>
            <person name="Land M."/>
            <person name="Hauser L."/>
            <person name="Markowitz V."/>
            <person name="Cheng J.-F."/>
            <person name="Hugenholtz P."/>
            <person name="Woyke T."/>
            <person name="Wu D."/>
            <person name="Jando M."/>
            <person name="Schneider S."/>
            <person name="Goeker M."/>
            <person name="Klenk H.-P."/>
            <person name="Eisen J.A."/>
        </authorList>
    </citation>
    <scope>NUCLEOTIDE SEQUENCE [LARGE SCALE GENOMIC DNA]</scope>
    <source>
        <strain evidence="3">ATCC 25592 / DSM 43247 / BCRC 13721 / JCM 3198 / KCTC 3076 / NBRC 16047 / NCTC 10667</strain>
    </source>
</reference>
<protein>
    <recommendedName>
        <fullName evidence="1">TY-Chap C-terminal domain-containing protein</fullName>
    </recommendedName>
</protein>
<dbReference type="AlphaFoldDB" id="D0L3S8"/>
<dbReference type="Proteomes" id="UP000001219">
    <property type="component" value="Chromosome"/>
</dbReference>
<organism evidence="2 3">
    <name type="scientific">Gordonia bronchialis (strain ATCC 25592 / DSM 43247 / BCRC 13721 / JCM 3198 / KCTC 3076 / NBRC 16047 / NCTC 10667)</name>
    <name type="common">Rhodococcus bronchialis</name>
    <dbReference type="NCBI Taxonomy" id="526226"/>
    <lineage>
        <taxon>Bacteria</taxon>
        <taxon>Bacillati</taxon>
        <taxon>Actinomycetota</taxon>
        <taxon>Actinomycetes</taxon>
        <taxon>Mycobacteriales</taxon>
        <taxon>Gordoniaceae</taxon>
        <taxon>Gordonia</taxon>
    </lineage>
</organism>
<dbReference type="KEGG" id="gbr:Gbro_3905"/>
<gene>
    <name evidence="2" type="ordered locus">Gbro_3905</name>
</gene>
<dbReference type="HOGENOM" id="CLU_170982_0_0_11"/>
<keyword evidence="3" id="KW-1185">Reference proteome</keyword>
<feature type="domain" description="TY-Chap C-terminal" evidence="1">
    <location>
        <begin position="24"/>
        <end position="100"/>
    </location>
</feature>
<dbReference type="STRING" id="526226.Gbro_3905"/>
<name>D0L3S8_GORB4</name>
<accession>D0L3S8</accession>
<evidence type="ECO:0000313" key="2">
    <source>
        <dbReference type="EMBL" id="ACY23081.1"/>
    </source>
</evidence>
<evidence type="ECO:0000313" key="3">
    <source>
        <dbReference type="Proteomes" id="UP000001219"/>
    </source>
</evidence>
<reference evidence="2 3" key="2">
    <citation type="journal article" date="2010" name="Stand. Genomic Sci.">
        <title>Complete genome sequence of Gordonia bronchialis type strain (3410).</title>
        <authorList>
            <person name="Ivanova N."/>
            <person name="Sikorski J."/>
            <person name="Jando M."/>
            <person name="Lapidus A."/>
            <person name="Nolan M."/>
            <person name="Lucas S."/>
            <person name="Del Rio T.G."/>
            <person name="Tice H."/>
            <person name="Copeland A."/>
            <person name="Cheng J.F."/>
            <person name="Chen F."/>
            <person name="Bruce D."/>
            <person name="Goodwin L."/>
            <person name="Pitluck S."/>
            <person name="Mavromatis K."/>
            <person name="Ovchinnikova G."/>
            <person name="Pati A."/>
            <person name="Chen A."/>
            <person name="Palaniappan K."/>
            <person name="Land M."/>
            <person name="Hauser L."/>
            <person name="Chang Y.J."/>
            <person name="Jeffries C.D."/>
            <person name="Chain P."/>
            <person name="Saunders E."/>
            <person name="Han C."/>
            <person name="Detter J.C."/>
            <person name="Brettin T."/>
            <person name="Rohde M."/>
            <person name="Goker M."/>
            <person name="Bristow J."/>
            <person name="Eisen J.A."/>
            <person name="Markowitz V."/>
            <person name="Hugenholtz P."/>
            <person name="Klenk H.P."/>
            <person name="Kyrpides N.C."/>
        </authorList>
    </citation>
    <scope>NUCLEOTIDE SEQUENCE [LARGE SCALE GENOMIC DNA]</scope>
    <source>
        <strain evidence="3">ATCC 25592 / DSM 43247 / BCRC 13721 / JCM 3198 / KCTC 3076 / NBRC 16047 / NCTC 10667</strain>
    </source>
</reference>
<sequence length="113" mass="12376">MVRSPKAVSQPPRVGPGTYISTMRYRSDLERLATLDAATIEMACTDSTAVADLIAHGVDEYLEYDLHADEAEAAGDTDLAHFYRQEASAWRSTVATLRMMAVEPADRRAARSA</sequence>